<dbReference type="SUPFAM" id="SSF54637">
    <property type="entry name" value="Thioesterase/thiol ester dehydrase-isomerase"/>
    <property type="match status" value="1"/>
</dbReference>
<proteinExistence type="predicted"/>
<dbReference type="AlphaFoldDB" id="A0A5C4MWM3"/>
<accession>A0A5C4MWM3</accession>
<dbReference type="PANTHER" id="PTHR12475">
    <property type="match status" value="1"/>
</dbReference>
<reference evidence="1 2" key="1">
    <citation type="submission" date="2019-06" db="EMBL/GenBank/DDBJ databases">
        <title>YIM 131921 draft genome.</title>
        <authorList>
            <person name="Jiang L."/>
        </authorList>
    </citation>
    <scope>NUCLEOTIDE SEQUENCE [LARGE SCALE GENOMIC DNA]</scope>
    <source>
        <strain evidence="1 2">YIM 131921</strain>
    </source>
</reference>
<protein>
    <submittedName>
        <fullName evidence="1">Acyl-CoA thioesterase</fullName>
    </submittedName>
</protein>
<gene>
    <name evidence="1" type="ORF">FHG66_13265</name>
</gene>
<name>A0A5C4MWM3_9RHOB</name>
<dbReference type="InterPro" id="IPR051490">
    <property type="entry name" value="THEM6_lcsJ_thioesterase"/>
</dbReference>
<dbReference type="RefSeq" id="WP_139077536.1">
    <property type="nucleotide sequence ID" value="NZ_VDFU01000015.1"/>
</dbReference>
<organism evidence="1 2">
    <name type="scientific">Rubellimicrobium rubrum</name>
    <dbReference type="NCBI Taxonomy" id="2585369"/>
    <lineage>
        <taxon>Bacteria</taxon>
        <taxon>Pseudomonadati</taxon>
        <taxon>Pseudomonadota</taxon>
        <taxon>Alphaproteobacteria</taxon>
        <taxon>Rhodobacterales</taxon>
        <taxon>Roseobacteraceae</taxon>
        <taxon>Rubellimicrobium</taxon>
    </lineage>
</organism>
<comment type="caution">
    <text evidence="1">The sequence shown here is derived from an EMBL/GenBank/DDBJ whole genome shotgun (WGS) entry which is preliminary data.</text>
</comment>
<sequence>MYPVFRLVLQSWRHRADPALPLTGTHQSRHLCWPWDLDIFAELNNGRTLTLYDLGRIPWSRKIGLTKTLRRQGWQVAVAGASVRYRKRIRLFDRIDMRTRALGWDGRFFYVEQSMWLPDGACASHILIRSAITDRNGIVAPIHVLEAMGLDLPPPDLPPWVREWIEAESLRPWPPMTQA</sequence>
<keyword evidence="2" id="KW-1185">Reference proteome</keyword>
<dbReference type="PANTHER" id="PTHR12475:SF4">
    <property type="entry name" value="PROTEIN THEM6"/>
    <property type="match status" value="1"/>
</dbReference>
<dbReference type="CDD" id="cd00586">
    <property type="entry name" value="4HBT"/>
    <property type="match status" value="1"/>
</dbReference>
<evidence type="ECO:0000313" key="2">
    <source>
        <dbReference type="Proteomes" id="UP000305887"/>
    </source>
</evidence>
<dbReference type="EMBL" id="VDFU01000015">
    <property type="protein sequence ID" value="TNC48776.1"/>
    <property type="molecule type" value="Genomic_DNA"/>
</dbReference>
<dbReference type="Proteomes" id="UP000305887">
    <property type="component" value="Unassembled WGS sequence"/>
</dbReference>
<dbReference type="Gene3D" id="3.10.129.10">
    <property type="entry name" value="Hotdog Thioesterase"/>
    <property type="match status" value="1"/>
</dbReference>
<dbReference type="InterPro" id="IPR029069">
    <property type="entry name" value="HotDog_dom_sf"/>
</dbReference>
<evidence type="ECO:0000313" key="1">
    <source>
        <dbReference type="EMBL" id="TNC48776.1"/>
    </source>
</evidence>
<dbReference type="Pfam" id="PF13279">
    <property type="entry name" value="4HBT_2"/>
    <property type="match status" value="1"/>
</dbReference>
<dbReference type="OrthoDB" id="3727779at2"/>